<evidence type="ECO:0000313" key="5">
    <source>
        <dbReference type="EMBL" id="CAF0990349.1"/>
    </source>
</evidence>
<gene>
    <name evidence="4" type="ORF">GPM918_LOCUS7599</name>
    <name evidence="5" type="ORF">OVA965_LOCUS14042</name>
    <name evidence="6" type="ORF">SRO942_LOCUS7599</name>
    <name evidence="7" type="ORF">TMI583_LOCUS14043</name>
</gene>
<reference evidence="4" key="1">
    <citation type="submission" date="2021-02" db="EMBL/GenBank/DDBJ databases">
        <authorList>
            <person name="Nowell W R."/>
        </authorList>
    </citation>
    <scope>NUCLEOTIDE SEQUENCE</scope>
</reference>
<dbReference type="Proteomes" id="UP000681722">
    <property type="component" value="Unassembled WGS sequence"/>
</dbReference>
<dbReference type="EMBL" id="CAJOBC010001253">
    <property type="protein sequence ID" value="CAF3667010.1"/>
    <property type="molecule type" value="Genomic_DNA"/>
</dbReference>
<dbReference type="Proteomes" id="UP000663829">
    <property type="component" value="Unassembled WGS sequence"/>
</dbReference>
<feature type="region of interest" description="Disordered" evidence="1">
    <location>
        <begin position="122"/>
        <end position="150"/>
    </location>
</feature>
<dbReference type="AlphaFoldDB" id="A0A813Y8Z5"/>
<evidence type="ECO:0000256" key="1">
    <source>
        <dbReference type="SAM" id="MobiDB-lite"/>
    </source>
</evidence>
<evidence type="ECO:0000313" key="7">
    <source>
        <dbReference type="EMBL" id="CAF3760431.1"/>
    </source>
</evidence>
<dbReference type="Pfam" id="PF13908">
    <property type="entry name" value="Shisa_N"/>
    <property type="match status" value="1"/>
</dbReference>
<keyword evidence="2" id="KW-0472">Membrane</keyword>
<evidence type="ECO:0000313" key="8">
    <source>
        <dbReference type="Proteomes" id="UP000663829"/>
    </source>
</evidence>
<dbReference type="EMBL" id="CAJNOQ010001253">
    <property type="protein sequence ID" value="CAF0880788.1"/>
    <property type="molecule type" value="Genomic_DNA"/>
</dbReference>
<accession>A0A813Y8Z5</accession>
<keyword evidence="2" id="KW-1133">Transmembrane helix</keyword>
<evidence type="ECO:0000259" key="3">
    <source>
        <dbReference type="Pfam" id="PF13908"/>
    </source>
</evidence>
<proteinExistence type="predicted"/>
<keyword evidence="2" id="KW-0812">Transmembrane</keyword>
<feature type="transmembrane region" description="Helical" evidence="2">
    <location>
        <begin position="86"/>
        <end position="112"/>
    </location>
</feature>
<keyword evidence="8" id="KW-1185">Reference proteome</keyword>
<dbReference type="Proteomes" id="UP000677228">
    <property type="component" value="Unassembled WGS sequence"/>
</dbReference>
<feature type="domain" description="Shisa N-terminal" evidence="3">
    <location>
        <begin position="8"/>
        <end position="34"/>
    </location>
</feature>
<dbReference type="InterPro" id="IPR053891">
    <property type="entry name" value="Shisa_N"/>
</dbReference>
<dbReference type="OrthoDB" id="10025410at2759"/>
<organism evidence="4 8">
    <name type="scientific">Didymodactylos carnosus</name>
    <dbReference type="NCBI Taxonomy" id="1234261"/>
    <lineage>
        <taxon>Eukaryota</taxon>
        <taxon>Metazoa</taxon>
        <taxon>Spiralia</taxon>
        <taxon>Gnathifera</taxon>
        <taxon>Rotifera</taxon>
        <taxon>Eurotatoria</taxon>
        <taxon>Bdelloidea</taxon>
        <taxon>Philodinida</taxon>
        <taxon>Philodinidae</taxon>
        <taxon>Didymodactylos</taxon>
    </lineage>
</organism>
<evidence type="ECO:0000313" key="4">
    <source>
        <dbReference type="EMBL" id="CAF0880788.1"/>
    </source>
</evidence>
<dbReference type="EMBL" id="CAJNOK010005995">
    <property type="protein sequence ID" value="CAF0990349.1"/>
    <property type="molecule type" value="Genomic_DNA"/>
</dbReference>
<dbReference type="Proteomes" id="UP000682733">
    <property type="component" value="Unassembled WGS sequence"/>
</dbReference>
<dbReference type="EMBL" id="CAJOBA010006001">
    <property type="protein sequence ID" value="CAF3760431.1"/>
    <property type="molecule type" value="Genomic_DNA"/>
</dbReference>
<name>A0A813Y8Z5_9BILA</name>
<evidence type="ECO:0000313" key="6">
    <source>
        <dbReference type="EMBL" id="CAF3667010.1"/>
    </source>
</evidence>
<protein>
    <recommendedName>
        <fullName evidence="3">Shisa N-terminal domain-containing protein</fullName>
    </recommendedName>
</protein>
<feature type="region of interest" description="Disordered" evidence="1">
    <location>
        <begin position="166"/>
        <end position="189"/>
    </location>
</feature>
<sequence length="238" mass="26864">MEHGIMVGFDCPPVQSQTRFCCGTESKRYCCTRKDGDGDIIVDHDNSKLLYIISSNSNVNLVSPSASSSPTYRILSSPSLTSFSNIYFSLPILISVLVGILAVIFIILFGLLMCRHRSHNKEQQQKKKQQQNKTLLDTMNPPVDPHTQYPFSHHQHYLTMDENQNYDHNLHTSDTTTTTATSSSSSGRTNSGLLTMNFNDWKEFVVSESTPMNLYLTMSSNSTDEPYSGYMKKNHQMI</sequence>
<comment type="caution">
    <text evidence="4">The sequence shown here is derived from an EMBL/GenBank/DDBJ whole genome shotgun (WGS) entry which is preliminary data.</text>
</comment>
<feature type="compositionally biased region" description="Low complexity" evidence="1">
    <location>
        <begin position="172"/>
        <end position="189"/>
    </location>
</feature>
<evidence type="ECO:0000256" key="2">
    <source>
        <dbReference type="SAM" id="Phobius"/>
    </source>
</evidence>